<evidence type="ECO:0000256" key="1">
    <source>
        <dbReference type="ARBA" id="ARBA00022729"/>
    </source>
</evidence>
<dbReference type="Gene3D" id="2.70.70.10">
    <property type="entry name" value="Glucose Permease (Domain IIA)"/>
    <property type="match status" value="1"/>
</dbReference>
<evidence type="ECO:0000313" key="4">
    <source>
        <dbReference type="EMBL" id="RHA43132.1"/>
    </source>
</evidence>
<feature type="region of interest" description="Disordered" evidence="2">
    <location>
        <begin position="1"/>
        <end position="34"/>
    </location>
</feature>
<reference evidence="4 5" key="1">
    <citation type="submission" date="2018-08" db="EMBL/GenBank/DDBJ databases">
        <title>Cellulomonas rhizosphaerae sp. nov., a novel actinomycete isolated from soil.</title>
        <authorList>
            <person name="Tian Y."/>
        </authorList>
    </citation>
    <scope>NUCLEOTIDE SEQUENCE [LARGE SCALE GENOMIC DNA]</scope>
    <source>
        <strain evidence="4 5">NEAU-TCZ24</strain>
    </source>
</reference>
<dbReference type="GO" id="GO:0004222">
    <property type="term" value="F:metalloendopeptidase activity"/>
    <property type="evidence" value="ECO:0007669"/>
    <property type="project" value="TreeGrafter"/>
</dbReference>
<dbReference type="Pfam" id="PF01551">
    <property type="entry name" value="Peptidase_M23"/>
    <property type="match status" value="1"/>
</dbReference>
<comment type="caution">
    <text evidence="4">The sequence shown here is derived from an EMBL/GenBank/DDBJ whole genome shotgun (WGS) entry which is preliminary data.</text>
</comment>
<dbReference type="InterPro" id="IPR050570">
    <property type="entry name" value="Cell_wall_metabolism_enzyme"/>
</dbReference>
<accession>A0A413RN55</accession>
<evidence type="ECO:0000313" key="5">
    <source>
        <dbReference type="Proteomes" id="UP000283374"/>
    </source>
</evidence>
<dbReference type="InterPro" id="IPR011055">
    <property type="entry name" value="Dup_hybrid_motif"/>
</dbReference>
<keyword evidence="1" id="KW-0732">Signal</keyword>
<protein>
    <submittedName>
        <fullName evidence="4">M23 family peptidase</fullName>
    </submittedName>
</protein>
<gene>
    <name evidence="4" type="ORF">D1825_06340</name>
</gene>
<evidence type="ECO:0000256" key="2">
    <source>
        <dbReference type="SAM" id="MobiDB-lite"/>
    </source>
</evidence>
<dbReference type="CDD" id="cd12797">
    <property type="entry name" value="M23_peptidase"/>
    <property type="match status" value="1"/>
</dbReference>
<sequence>MTTPARTGHHSRHSVSTPAARSRLRQGLGPPPRAATVASLQVPAQGHARRLRAVAHVVALLVAAAALAGPAAAGPPPAEPPTAPAPRMFVLPLPGRADVLRAFERPPAPWAAGHRGVDLAAVTGGDVLAPGDGVVTFAGRVAGRPLVTVALAGGLRSSVEPVVPDVAAGDRVKAGELVGSVAAGGGHCSQPCAHWGVRAGRSDPPVYLDPMTLLGGAGPIILLPEPTIQRRAAWPDG</sequence>
<dbReference type="PANTHER" id="PTHR21666">
    <property type="entry name" value="PEPTIDASE-RELATED"/>
    <property type="match status" value="1"/>
</dbReference>
<dbReference type="OrthoDB" id="5245088at2"/>
<dbReference type="InterPro" id="IPR016047">
    <property type="entry name" value="M23ase_b-sheet_dom"/>
</dbReference>
<feature type="domain" description="M23ase beta-sheet core" evidence="3">
    <location>
        <begin position="113"/>
        <end position="200"/>
    </location>
</feature>
<dbReference type="SUPFAM" id="SSF51261">
    <property type="entry name" value="Duplicated hybrid motif"/>
    <property type="match status" value="1"/>
</dbReference>
<dbReference type="AlphaFoldDB" id="A0A413RN55"/>
<dbReference type="PANTHER" id="PTHR21666:SF289">
    <property type="entry name" value="L-ALA--D-GLU ENDOPEPTIDASE"/>
    <property type="match status" value="1"/>
</dbReference>
<evidence type="ECO:0000259" key="3">
    <source>
        <dbReference type="Pfam" id="PF01551"/>
    </source>
</evidence>
<keyword evidence="5" id="KW-1185">Reference proteome</keyword>
<dbReference type="EMBL" id="QWKP01000162">
    <property type="protein sequence ID" value="RHA43132.1"/>
    <property type="molecule type" value="Genomic_DNA"/>
</dbReference>
<name>A0A413RN55_9CELL</name>
<organism evidence="4 5">
    <name type="scientific">Cellulomonas rhizosphaerae</name>
    <dbReference type="NCBI Taxonomy" id="2293719"/>
    <lineage>
        <taxon>Bacteria</taxon>
        <taxon>Bacillati</taxon>
        <taxon>Actinomycetota</taxon>
        <taxon>Actinomycetes</taxon>
        <taxon>Micrococcales</taxon>
        <taxon>Cellulomonadaceae</taxon>
        <taxon>Cellulomonas</taxon>
    </lineage>
</organism>
<dbReference type="Proteomes" id="UP000283374">
    <property type="component" value="Unassembled WGS sequence"/>
</dbReference>
<proteinExistence type="predicted"/>